<evidence type="ECO:0000256" key="6">
    <source>
        <dbReference type="SAM" id="Phobius"/>
    </source>
</evidence>
<dbReference type="InterPro" id="IPR017981">
    <property type="entry name" value="GPCR_2-like_7TM"/>
</dbReference>
<evidence type="ECO:0000256" key="4">
    <source>
        <dbReference type="ARBA" id="ARBA00023136"/>
    </source>
</evidence>
<keyword evidence="3 6" id="KW-1133">Transmembrane helix</keyword>
<name>A0A6L2PPI4_COPFO</name>
<dbReference type="GO" id="GO:0004930">
    <property type="term" value="F:G protein-coupled receptor activity"/>
    <property type="evidence" value="ECO:0007669"/>
    <property type="project" value="InterPro"/>
</dbReference>
<evidence type="ECO:0000256" key="5">
    <source>
        <dbReference type="ARBA" id="ARBA00023180"/>
    </source>
</evidence>
<feature type="transmembrane region" description="Helical" evidence="6">
    <location>
        <begin position="273"/>
        <end position="300"/>
    </location>
</feature>
<evidence type="ECO:0000313" key="9">
    <source>
        <dbReference type="Proteomes" id="UP000502823"/>
    </source>
</evidence>
<keyword evidence="5" id="KW-0325">Glycoprotein</keyword>
<keyword evidence="4 6" id="KW-0472">Membrane</keyword>
<dbReference type="AlphaFoldDB" id="A0A6L2PPI4"/>
<dbReference type="InterPro" id="IPR000832">
    <property type="entry name" value="GPCR_2_secretin-like"/>
</dbReference>
<evidence type="ECO:0000313" key="8">
    <source>
        <dbReference type="EMBL" id="GFG32375.1"/>
    </source>
</evidence>
<feature type="transmembrane region" description="Helical" evidence="6">
    <location>
        <begin position="175"/>
        <end position="197"/>
    </location>
</feature>
<protein>
    <recommendedName>
        <fullName evidence="7">G-protein coupled receptors family 2 profile 2 domain-containing protein</fullName>
    </recommendedName>
</protein>
<dbReference type="EMBL" id="BLKM01000363">
    <property type="protein sequence ID" value="GFG32375.1"/>
    <property type="molecule type" value="Genomic_DNA"/>
</dbReference>
<dbReference type="InParanoid" id="A0A6L2PPI4"/>
<dbReference type="PROSITE" id="PS50261">
    <property type="entry name" value="G_PROTEIN_RECEP_F2_4"/>
    <property type="match status" value="1"/>
</dbReference>
<keyword evidence="2 6" id="KW-0812">Transmembrane</keyword>
<dbReference type="Gene3D" id="1.20.1070.10">
    <property type="entry name" value="Rhodopsin 7-helix transmembrane proteins"/>
    <property type="match status" value="1"/>
</dbReference>
<organism evidence="8 9">
    <name type="scientific">Coptotermes formosanus</name>
    <name type="common">Formosan subterranean termite</name>
    <dbReference type="NCBI Taxonomy" id="36987"/>
    <lineage>
        <taxon>Eukaryota</taxon>
        <taxon>Metazoa</taxon>
        <taxon>Ecdysozoa</taxon>
        <taxon>Arthropoda</taxon>
        <taxon>Hexapoda</taxon>
        <taxon>Insecta</taxon>
        <taxon>Pterygota</taxon>
        <taxon>Neoptera</taxon>
        <taxon>Polyneoptera</taxon>
        <taxon>Dictyoptera</taxon>
        <taxon>Blattodea</taxon>
        <taxon>Blattoidea</taxon>
        <taxon>Termitoidae</taxon>
        <taxon>Rhinotermitidae</taxon>
        <taxon>Coptotermes</taxon>
    </lineage>
</organism>
<evidence type="ECO:0000256" key="3">
    <source>
        <dbReference type="ARBA" id="ARBA00022989"/>
    </source>
</evidence>
<keyword evidence="9" id="KW-1185">Reference proteome</keyword>
<feature type="domain" description="G-protein coupled receptors family 2 profile 2" evidence="7">
    <location>
        <begin position="72"/>
        <end position="319"/>
    </location>
</feature>
<dbReference type="Pfam" id="PF00002">
    <property type="entry name" value="7tm_2"/>
    <property type="match status" value="1"/>
</dbReference>
<dbReference type="GO" id="GO:0005886">
    <property type="term" value="C:plasma membrane"/>
    <property type="evidence" value="ECO:0007669"/>
    <property type="project" value="TreeGrafter"/>
</dbReference>
<dbReference type="PANTHER" id="PTHR12011">
    <property type="entry name" value="ADHESION G-PROTEIN COUPLED RECEPTOR"/>
    <property type="match status" value="1"/>
</dbReference>
<sequence>MGHVRTEYAGDMAVDEYYAAYEYPDVTNKSGYEPGVIPDPGLPVPGQQSDVEEVVLPEDSLADADLHDHDLIDSILVAGAAISLVAQFLSLATALRRLRSHPNDPATFIFINAELSLTASNLIFMLGVQATGKQDWCQSVALLLHYLHLVACCWLFSVVVLGYRCLTEGPRPSGLWLHCTLVWFLPATLVLVCYALNPHGYETQQYCWMSVARGMLLSYMIPVASLILANTTLSVLGLRMLSQCDGSHKLCLLENSNTSGDTLRKSFRMAAMLLPMFAVVWFLGVLALENLSTLIFPVLFAAANSFHNWFLYICSSVVLPPLLVLREEQPDSKTCDTEPLLSQDTTPVHTSSPARLVFASTNAGELLELRLDSISTIST</sequence>
<feature type="transmembrane region" description="Helical" evidence="6">
    <location>
        <begin position="306"/>
        <end position="325"/>
    </location>
</feature>
<reference evidence="9" key="1">
    <citation type="submission" date="2020-01" db="EMBL/GenBank/DDBJ databases">
        <title>Draft genome sequence of the Termite Coptotermes fromosanus.</title>
        <authorList>
            <person name="Itakura S."/>
            <person name="Yosikawa Y."/>
            <person name="Umezawa K."/>
        </authorList>
    </citation>
    <scope>NUCLEOTIDE SEQUENCE [LARGE SCALE GENOMIC DNA]</scope>
</reference>
<proteinExistence type="predicted"/>
<feature type="transmembrane region" description="Helical" evidence="6">
    <location>
        <begin position="217"/>
        <end position="238"/>
    </location>
</feature>
<evidence type="ECO:0000256" key="2">
    <source>
        <dbReference type="ARBA" id="ARBA00022692"/>
    </source>
</evidence>
<gene>
    <name evidence="8" type="ORF">Cfor_04355</name>
</gene>
<dbReference type="OrthoDB" id="347083at2759"/>
<feature type="transmembrane region" description="Helical" evidence="6">
    <location>
        <begin position="107"/>
        <end position="128"/>
    </location>
</feature>
<feature type="transmembrane region" description="Helical" evidence="6">
    <location>
        <begin position="140"/>
        <end position="163"/>
    </location>
</feature>
<evidence type="ECO:0000259" key="7">
    <source>
        <dbReference type="PROSITE" id="PS50261"/>
    </source>
</evidence>
<evidence type="ECO:0000256" key="1">
    <source>
        <dbReference type="ARBA" id="ARBA00004141"/>
    </source>
</evidence>
<dbReference type="Proteomes" id="UP000502823">
    <property type="component" value="Unassembled WGS sequence"/>
</dbReference>
<accession>A0A6L2PPI4</accession>
<comment type="subcellular location">
    <subcellularLocation>
        <location evidence="1">Membrane</location>
        <topology evidence="1">Multi-pass membrane protein</topology>
    </subcellularLocation>
</comment>
<dbReference type="PANTHER" id="PTHR12011:SF475">
    <property type="entry name" value="LATROPHILIN CIRL"/>
    <property type="match status" value="1"/>
</dbReference>
<comment type="caution">
    <text evidence="8">The sequence shown here is derived from an EMBL/GenBank/DDBJ whole genome shotgun (WGS) entry which is preliminary data.</text>
</comment>
<feature type="transmembrane region" description="Helical" evidence="6">
    <location>
        <begin position="75"/>
        <end position="95"/>
    </location>
</feature>
<dbReference type="GO" id="GO:0007166">
    <property type="term" value="P:cell surface receptor signaling pathway"/>
    <property type="evidence" value="ECO:0007669"/>
    <property type="project" value="InterPro"/>
</dbReference>